<evidence type="ECO:0000256" key="2">
    <source>
        <dbReference type="ARBA" id="ARBA00022485"/>
    </source>
</evidence>
<evidence type="ECO:0000259" key="13">
    <source>
        <dbReference type="PROSITE" id="PS51449"/>
    </source>
</evidence>
<dbReference type="Proteomes" id="UP001528673">
    <property type="component" value="Unassembled WGS sequence"/>
</dbReference>
<accession>A0ABT5N395</accession>
<evidence type="ECO:0000256" key="9">
    <source>
        <dbReference type="ARBA" id="ARBA00023014"/>
    </source>
</evidence>
<feature type="domain" description="Radical SAM core" evidence="14">
    <location>
        <begin position="141"/>
        <end position="374"/>
    </location>
</feature>
<feature type="binding site" evidence="11">
    <location>
        <position position="12"/>
    </location>
    <ligand>
        <name>[4Fe-4S] cluster</name>
        <dbReference type="ChEBI" id="CHEBI:49883"/>
        <label>1</label>
    </ligand>
</feature>
<evidence type="ECO:0000256" key="7">
    <source>
        <dbReference type="ARBA" id="ARBA00022723"/>
    </source>
</evidence>
<dbReference type="HAMAP" id="MF_01864">
    <property type="entry name" value="tRNA_metthiotr_MiaB"/>
    <property type="match status" value="1"/>
</dbReference>
<dbReference type="InterPro" id="IPR038135">
    <property type="entry name" value="Methylthiotransferase_N_sf"/>
</dbReference>
<reference evidence="15 16" key="1">
    <citation type="submission" date="2023-02" db="EMBL/GenBank/DDBJ databases">
        <title>Bacterial whole genomic sequence of Curvibacter sp. HBC61.</title>
        <authorList>
            <person name="Le V."/>
            <person name="Ko S.-R."/>
            <person name="Ahn C.-Y."/>
            <person name="Oh H.-M."/>
        </authorList>
    </citation>
    <scope>NUCLEOTIDE SEQUENCE [LARGE SCALE GENOMIC DNA]</scope>
    <source>
        <strain evidence="15 16">HBC61</strain>
    </source>
</reference>
<dbReference type="RefSeq" id="WP_273952761.1">
    <property type="nucleotide sequence ID" value="NZ_JAQSIP010000007.1"/>
</dbReference>
<keyword evidence="3 11" id="KW-0963">Cytoplasm</keyword>
<dbReference type="Gene3D" id="3.80.30.20">
    <property type="entry name" value="tm_1862 like domain"/>
    <property type="match status" value="1"/>
</dbReference>
<comment type="catalytic activity">
    <reaction evidence="11">
        <text>N(6)-dimethylallyladenosine(37) in tRNA + (sulfur carrier)-SH + AH2 + 2 S-adenosyl-L-methionine = 2-methylsulfanyl-N(6)-dimethylallyladenosine(37) in tRNA + (sulfur carrier)-H + 5'-deoxyadenosine + L-methionine + A + S-adenosyl-L-homocysteine + 2 H(+)</text>
        <dbReference type="Rhea" id="RHEA:37067"/>
        <dbReference type="Rhea" id="RHEA-COMP:10375"/>
        <dbReference type="Rhea" id="RHEA-COMP:10376"/>
        <dbReference type="Rhea" id="RHEA-COMP:14737"/>
        <dbReference type="Rhea" id="RHEA-COMP:14739"/>
        <dbReference type="ChEBI" id="CHEBI:13193"/>
        <dbReference type="ChEBI" id="CHEBI:15378"/>
        <dbReference type="ChEBI" id="CHEBI:17319"/>
        <dbReference type="ChEBI" id="CHEBI:17499"/>
        <dbReference type="ChEBI" id="CHEBI:29917"/>
        <dbReference type="ChEBI" id="CHEBI:57844"/>
        <dbReference type="ChEBI" id="CHEBI:57856"/>
        <dbReference type="ChEBI" id="CHEBI:59789"/>
        <dbReference type="ChEBI" id="CHEBI:64428"/>
        <dbReference type="ChEBI" id="CHEBI:74415"/>
        <dbReference type="ChEBI" id="CHEBI:74417"/>
        <dbReference type="EC" id="2.8.4.3"/>
    </reaction>
</comment>
<dbReference type="InterPro" id="IPR058240">
    <property type="entry name" value="rSAM_sf"/>
</dbReference>
<name>A0ABT5N395_9BURK</name>
<evidence type="ECO:0000256" key="4">
    <source>
        <dbReference type="ARBA" id="ARBA00022679"/>
    </source>
</evidence>
<comment type="caution">
    <text evidence="15">The sequence shown here is derived from an EMBL/GenBank/DDBJ whole genome shotgun (WGS) entry which is preliminary data.</text>
</comment>
<dbReference type="InterPro" id="IPR002792">
    <property type="entry name" value="TRAM_dom"/>
</dbReference>
<gene>
    <name evidence="11 15" type="primary">miaB</name>
    <name evidence="15" type="ORF">PSQ40_15830</name>
</gene>
<evidence type="ECO:0000259" key="12">
    <source>
        <dbReference type="PROSITE" id="PS50926"/>
    </source>
</evidence>
<keyword evidence="5 11" id="KW-0949">S-adenosyl-L-methionine</keyword>
<keyword evidence="2 11" id="KW-0004">4Fe-4S</keyword>
<comment type="similarity">
    <text evidence="11">Belongs to the methylthiotransferase family. MiaB subfamily.</text>
</comment>
<evidence type="ECO:0000256" key="3">
    <source>
        <dbReference type="ARBA" id="ARBA00022490"/>
    </source>
</evidence>
<feature type="domain" description="TRAM" evidence="12">
    <location>
        <begin position="377"/>
        <end position="446"/>
    </location>
</feature>
<dbReference type="Pfam" id="PF00919">
    <property type="entry name" value="UPF0004"/>
    <property type="match status" value="1"/>
</dbReference>
<dbReference type="InterPro" id="IPR023404">
    <property type="entry name" value="rSAM_horseshoe"/>
</dbReference>
<organism evidence="15 16">
    <name type="scientific">Curvibacter cyanobacteriorum</name>
    <dbReference type="NCBI Taxonomy" id="3026422"/>
    <lineage>
        <taxon>Bacteria</taxon>
        <taxon>Pseudomonadati</taxon>
        <taxon>Pseudomonadota</taxon>
        <taxon>Betaproteobacteria</taxon>
        <taxon>Burkholderiales</taxon>
        <taxon>Comamonadaceae</taxon>
        <taxon>Curvibacter</taxon>
    </lineage>
</organism>
<keyword evidence="6 11" id="KW-0819">tRNA processing</keyword>
<evidence type="ECO:0000256" key="11">
    <source>
        <dbReference type="HAMAP-Rule" id="MF_01864"/>
    </source>
</evidence>
<dbReference type="PROSITE" id="PS51449">
    <property type="entry name" value="MTTASE_N"/>
    <property type="match status" value="1"/>
</dbReference>
<dbReference type="SFLD" id="SFLDF00273">
    <property type="entry name" value="(dimethylallyl)adenosine_tRNA"/>
    <property type="match status" value="1"/>
</dbReference>
<evidence type="ECO:0000256" key="5">
    <source>
        <dbReference type="ARBA" id="ARBA00022691"/>
    </source>
</evidence>
<dbReference type="SFLD" id="SFLDG01082">
    <property type="entry name" value="B12-binding_domain_containing"/>
    <property type="match status" value="1"/>
</dbReference>
<feature type="domain" description="MTTase N-terminal" evidence="13">
    <location>
        <begin position="3"/>
        <end position="118"/>
    </location>
</feature>
<dbReference type="SMART" id="SM00729">
    <property type="entry name" value="Elp3"/>
    <property type="match status" value="1"/>
</dbReference>
<feature type="binding site" evidence="11">
    <location>
        <position position="49"/>
    </location>
    <ligand>
        <name>[4Fe-4S] cluster</name>
        <dbReference type="ChEBI" id="CHEBI:49883"/>
        <label>1</label>
    </ligand>
</feature>
<dbReference type="InterPro" id="IPR013848">
    <property type="entry name" value="Methylthiotransferase_N"/>
</dbReference>
<keyword evidence="9 11" id="KW-0411">Iron-sulfur</keyword>
<evidence type="ECO:0000313" key="15">
    <source>
        <dbReference type="EMBL" id="MDD0840054.1"/>
    </source>
</evidence>
<dbReference type="PANTHER" id="PTHR43020">
    <property type="entry name" value="CDK5 REGULATORY SUBUNIT-ASSOCIATED PROTEIN 1"/>
    <property type="match status" value="1"/>
</dbReference>
<feature type="binding site" evidence="11">
    <location>
        <position position="159"/>
    </location>
    <ligand>
        <name>[4Fe-4S] cluster</name>
        <dbReference type="ChEBI" id="CHEBI:49883"/>
        <label>2</label>
        <note>4Fe-4S-S-AdoMet</note>
    </ligand>
</feature>
<evidence type="ECO:0000313" key="16">
    <source>
        <dbReference type="Proteomes" id="UP001528673"/>
    </source>
</evidence>
<sequence>MSKKVFIKTFGCQMNEYDSDKMADVLGAAQGYEPTQNVDEADLILFNTCSVREKAQEKVFSDLGRVQHLKKKGVLIGVGGCVASQEGAEIIKRAPYVDVVFGPQTLHRLPEMLQARQRLERPQVDISFPEIEKFDHLPPARVEGVTAFVSIMEGCSKYCSYCVVPYTRGEEVSRPFEDVLVEVAGLADQGVREVTLLGQNVNAYRGKMGDSGEIADFALLIEYIADIPGIERIRYTTSHPNEFTPRLIEAYARVPKLVSHLHLPVQHGSDRILMAMKRGYTAMEYKSTIRKLRAIRPDMAMSSDFIVGFPGETEEDFGKMMKLIEDIGYDTSFSFIFSPRPGTPAANLSDDTPHEVKLKRLQHLQAVIEANVKRIGESRVGTVQRILVEGPSRKSTPEAPELMGRTECNRVLNFPAGPQGQRLIGQMVDVTVTQSLGHALKGELRLRETSAA</sequence>
<evidence type="ECO:0000256" key="8">
    <source>
        <dbReference type="ARBA" id="ARBA00023004"/>
    </source>
</evidence>
<dbReference type="PROSITE" id="PS51918">
    <property type="entry name" value="RADICAL_SAM"/>
    <property type="match status" value="1"/>
</dbReference>
<dbReference type="EMBL" id="JAQSIP010000007">
    <property type="protein sequence ID" value="MDD0840054.1"/>
    <property type="molecule type" value="Genomic_DNA"/>
</dbReference>
<dbReference type="InterPro" id="IPR020612">
    <property type="entry name" value="Methylthiotransferase_CS"/>
</dbReference>
<dbReference type="InterPro" id="IPR005839">
    <property type="entry name" value="Methylthiotransferase"/>
</dbReference>
<dbReference type="NCBIfam" id="TIGR01574">
    <property type="entry name" value="miaB-methiolase"/>
    <property type="match status" value="1"/>
</dbReference>
<dbReference type="SFLD" id="SFLDS00029">
    <property type="entry name" value="Radical_SAM"/>
    <property type="match status" value="1"/>
</dbReference>
<dbReference type="InterPro" id="IPR006638">
    <property type="entry name" value="Elp3/MiaA/NifB-like_rSAM"/>
</dbReference>
<keyword evidence="4 11" id="KW-0808">Transferase</keyword>
<dbReference type="PROSITE" id="PS01278">
    <property type="entry name" value="MTTASE_RADICAL"/>
    <property type="match status" value="1"/>
</dbReference>
<dbReference type="CDD" id="cd01335">
    <property type="entry name" value="Radical_SAM"/>
    <property type="match status" value="1"/>
</dbReference>
<proteinExistence type="inferred from homology"/>
<dbReference type="InterPro" id="IPR007197">
    <property type="entry name" value="rSAM"/>
</dbReference>
<evidence type="ECO:0000259" key="14">
    <source>
        <dbReference type="PROSITE" id="PS51918"/>
    </source>
</evidence>
<dbReference type="SFLD" id="SFLDG01061">
    <property type="entry name" value="methylthiotransferase"/>
    <property type="match status" value="1"/>
</dbReference>
<dbReference type="Pfam" id="PF01938">
    <property type="entry name" value="TRAM"/>
    <property type="match status" value="1"/>
</dbReference>
<feature type="binding site" evidence="11">
    <location>
        <position position="155"/>
    </location>
    <ligand>
        <name>[4Fe-4S] cluster</name>
        <dbReference type="ChEBI" id="CHEBI:49883"/>
        <label>2</label>
        <note>4Fe-4S-S-AdoMet</note>
    </ligand>
</feature>
<comment type="subunit">
    <text evidence="11">Monomer.</text>
</comment>
<dbReference type="InterPro" id="IPR006463">
    <property type="entry name" value="MiaB_methiolase"/>
</dbReference>
<dbReference type="Gene3D" id="3.40.50.12160">
    <property type="entry name" value="Methylthiotransferase, N-terminal domain"/>
    <property type="match status" value="1"/>
</dbReference>
<dbReference type="SUPFAM" id="SSF102114">
    <property type="entry name" value="Radical SAM enzymes"/>
    <property type="match status" value="1"/>
</dbReference>
<protein>
    <recommendedName>
        <fullName evidence="10 11">tRNA-2-methylthio-N(6)-dimethylallyladenosine synthase</fullName>
        <ecNumber evidence="10 11">2.8.4.3</ecNumber>
    </recommendedName>
    <alternativeName>
        <fullName evidence="11">(Dimethylallyl)adenosine tRNA methylthiotransferase MiaB</fullName>
    </alternativeName>
    <alternativeName>
        <fullName evidence="11">tRNA-i(6)A37 methylthiotransferase</fullName>
    </alternativeName>
</protein>
<dbReference type="PROSITE" id="PS50926">
    <property type="entry name" value="TRAM"/>
    <property type="match status" value="1"/>
</dbReference>
<feature type="binding site" evidence="11">
    <location>
        <position position="162"/>
    </location>
    <ligand>
        <name>[4Fe-4S] cluster</name>
        <dbReference type="ChEBI" id="CHEBI:49883"/>
        <label>2</label>
        <note>4Fe-4S-S-AdoMet</note>
    </ligand>
</feature>
<dbReference type="NCBIfam" id="TIGR00089">
    <property type="entry name" value="MiaB/RimO family radical SAM methylthiotransferase"/>
    <property type="match status" value="1"/>
</dbReference>
<evidence type="ECO:0000256" key="1">
    <source>
        <dbReference type="ARBA" id="ARBA00003234"/>
    </source>
</evidence>
<evidence type="ECO:0000256" key="6">
    <source>
        <dbReference type="ARBA" id="ARBA00022694"/>
    </source>
</evidence>
<comment type="subcellular location">
    <subcellularLocation>
        <location evidence="11">Cytoplasm</location>
    </subcellularLocation>
</comment>
<evidence type="ECO:0000256" key="10">
    <source>
        <dbReference type="ARBA" id="ARBA00033765"/>
    </source>
</evidence>
<comment type="function">
    <text evidence="1 11">Catalyzes the methylthiolation of N6-(dimethylallyl)adenosine (i(6)A), leading to the formation of 2-methylthio-N6-(dimethylallyl)adenosine (ms(2)i(6)A) at position 37 in tRNAs that read codons beginning with uridine.</text>
</comment>
<keyword evidence="8 11" id="KW-0408">Iron</keyword>
<keyword evidence="7 11" id="KW-0479">Metal-binding</keyword>
<dbReference type="PANTHER" id="PTHR43020:SF2">
    <property type="entry name" value="MITOCHONDRIAL TRNA METHYLTHIOTRANSFERASE CDK5RAP1"/>
    <property type="match status" value="1"/>
</dbReference>
<feature type="binding site" evidence="11">
    <location>
        <position position="81"/>
    </location>
    <ligand>
        <name>[4Fe-4S] cluster</name>
        <dbReference type="ChEBI" id="CHEBI:49883"/>
        <label>1</label>
    </ligand>
</feature>
<dbReference type="Pfam" id="PF04055">
    <property type="entry name" value="Radical_SAM"/>
    <property type="match status" value="1"/>
</dbReference>
<keyword evidence="16" id="KW-1185">Reference proteome</keyword>
<dbReference type="EC" id="2.8.4.3" evidence="10 11"/>
<dbReference type="GO" id="GO:0035597">
    <property type="term" value="F:tRNA-2-methylthio-N(6)-dimethylallyladenosine(37) synthase activity"/>
    <property type="evidence" value="ECO:0007669"/>
    <property type="project" value="UniProtKB-EC"/>
</dbReference>
<comment type="cofactor">
    <cofactor evidence="11">
        <name>[4Fe-4S] cluster</name>
        <dbReference type="ChEBI" id="CHEBI:49883"/>
    </cofactor>
    <text evidence="11">Binds 2 [4Fe-4S] clusters. One cluster is coordinated with 3 cysteines and an exchangeable S-adenosyl-L-methionine.</text>
</comment>